<accession>A0ACB8QC48</accession>
<sequence>MPATAAAAAAAGPRAPLLAAVALFSAGIAALVAAVSLASSALPAPPPPATPARLLSYLPHSGLHNQRLALENALVLAALLNRTLLLPPARLGAPAPYRPSPALARLLRLDAARDGLAHCSLPHARAAPECATHGPAHADVAWTTLFALPDDIPVHAPSGYPALDGTLPPSYALPDSSLYAYQFVDSSLPPRKSRYAARIPISFLASLPAPHLHLGSLHGTSRLRLSSPTTRALRSHIRAALLPAHPALDAAVKNAERRLGGEAKFVGAHVRVADGPFGERVGQTVRGVWFALVQDVL</sequence>
<reference evidence="1" key="1">
    <citation type="submission" date="2021-02" db="EMBL/GenBank/DDBJ databases">
        <authorList>
            <consortium name="DOE Joint Genome Institute"/>
            <person name="Ahrendt S."/>
            <person name="Looney B.P."/>
            <person name="Miyauchi S."/>
            <person name="Morin E."/>
            <person name="Drula E."/>
            <person name="Courty P.E."/>
            <person name="Chicoki N."/>
            <person name="Fauchery L."/>
            <person name="Kohler A."/>
            <person name="Kuo A."/>
            <person name="Labutti K."/>
            <person name="Pangilinan J."/>
            <person name="Lipzen A."/>
            <person name="Riley R."/>
            <person name="Andreopoulos W."/>
            <person name="He G."/>
            <person name="Johnson J."/>
            <person name="Barry K.W."/>
            <person name="Grigoriev I.V."/>
            <person name="Nagy L."/>
            <person name="Hibbett D."/>
            <person name="Henrissat B."/>
            <person name="Matheny P.B."/>
            <person name="Labbe J."/>
            <person name="Martin F."/>
        </authorList>
    </citation>
    <scope>NUCLEOTIDE SEQUENCE</scope>
    <source>
        <strain evidence="1">EC-137</strain>
    </source>
</reference>
<dbReference type="EMBL" id="MU273692">
    <property type="protein sequence ID" value="KAI0029191.1"/>
    <property type="molecule type" value="Genomic_DNA"/>
</dbReference>
<organism evidence="1 2">
    <name type="scientific">Vararia minispora EC-137</name>
    <dbReference type="NCBI Taxonomy" id="1314806"/>
    <lineage>
        <taxon>Eukaryota</taxon>
        <taxon>Fungi</taxon>
        <taxon>Dikarya</taxon>
        <taxon>Basidiomycota</taxon>
        <taxon>Agaricomycotina</taxon>
        <taxon>Agaricomycetes</taxon>
        <taxon>Russulales</taxon>
        <taxon>Lachnocladiaceae</taxon>
        <taxon>Vararia</taxon>
    </lineage>
</organism>
<gene>
    <name evidence="1" type="ORF">K488DRAFT_73167</name>
</gene>
<protein>
    <submittedName>
        <fullName evidence="1">Uncharacterized protein</fullName>
    </submittedName>
</protein>
<evidence type="ECO:0000313" key="2">
    <source>
        <dbReference type="Proteomes" id="UP000814128"/>
    </source>
</evidence>
<proteinExistence type="predicted"/>
<evidence type="ECO:0000313" key="1">
    <source>
        <dbReference type="EMBL" id="KAI0029191.1"/>
    </source>
</evidence>
<feature type="non-terminal residue" evidence="1">
    <location>
        <position position="297"/>
    </location>
</feature>
<keyword evidence="2" id="KW-1185">Reference proteome</keyword>
<name>A0ACB8QC48_9AGAM</name>
<reference evidence="1" key="2">
    <citation type="journal article" date="2022" name="New Phytol.">
        <title>Evolutionary transition to the ectomycorrhizal habit in the genomes of a hyperdiverse lineage of mushroom-forming fungi.</title>
        <authorList>
            <person name="Looney B."/>
            <person name="Miyauchi S."/>
            <person name="Morin E."/>
            <person name="Drula E."/>
            <person name="Courty P.E."/>
            <person name="Kohler A."/>
            <person name="Kuo A."/>
            <person name="LaButti K."/>
            <person name="Pangilinan J."/>
            <person name="Lipzen A."/>
            <person name="Riley R."/>
            <person name="Andreopoulos W."/>
            <person name="He G."/>
            <person name="Johnson J."/>
            <person name="Nolan M."/>
            <person name="Tritt A."/>
            <person name="Barry K.W."/>
            <person name="Grigoriev I.V."/>
            <person name="Nagy L.G."/>
            <person name="Hibbett D."/>
            <person name="Henrissat B."/>
            <person name="Matheny P.B."/>
            <person name="Labbe J."/>
            <person name="Martin F.M."/>
        </authorList>
    </citation>
    <scope>NUCLEOTIDE SEQUENCE</scope>
    <source>
        <strain evidence="1">EC-137</strain>
    </source>
</reference>
<dbReference type="Proteomes" id="UP000814128">
    <property type="component" value="Unassembled WGS sequence"/>
</dbReference>
<comment type="caution">
    <text evidence="1">The sequence shown here is derived from an EMBL/GenBank/DDBJ whole genome shotgun (WGS) entry which is preliminary data.</text>
</comment>